<dbReference type="EMBL" id="FLUM01000003">
    <property type="protein sequence ID" value="SBW06105.1"/>
    <property type="molecule type" value="Genomic_DNA"/>
</dbReference>
<keyword evidence="4" id="KW-0560">Oxidoreductase</keyword>
<dbReference type="InterPro" id="IPR001017">
    <property type="entry name" value="DH_E1"/>
</dbReference>
<dbReference type="Gene3D" id="3.40.50.970">
    <property type="match status" value="2"/>
</dbReference>
<dbReference type="Gene3D" id="3.40.50.920">
    <property type="match status" value="1"/>
</dbReference>
<dbReference type="RefSeq" id="WP_296943885.1">
    <property type="nucleotide sequence ID" value="NZ_LT599032.1"/>
</dbReference>
<dbReference type="Pfam" id="PF02780">
    <property type="entry name" value="Transketolase_C"/>
    <property type="match status" value="1"/>
</dbReference>
<accession>A0A212K3K1</accession>
<reference evidence="7" key="1">
    <citation type="submission" date="2016-04" db="EMBL/GenBank/DDBJ databases">
        <authorList>
            <person name="Evans L.H."/>
            <person name="Alamgir A."/>
            <person name="Owens N."/>
            <person name="Weber N.D."/>
            <person name="Virtaneva K."/>
            <person name="Barbian K."/>
            <person name="Babar A."/>
            <person name="Rosenke K."/>
        </authorList>
    </citation>
    <scope>NUCLEOTIDE SEQUENCE</scope>
    <source>
        <strain evidence="7">86-1</strain>
    </source>
</reference>
<dbReference type="InterPro" id="IPR009014">
    <property type="entry name" value="Transketo_C/PFOR_II"/>
</dbReference>
<sequence length="677" mass="75588">MKKYDIKTTDKETLKKWYHLMTLGRAIDEKAPAYLLQSLGWSYHAPYAGHDGIQLAMGQVFKRGEDFMFPYYRDMLTVLSAGLTAEELILNGISKATDPASGGRHMSNHFAKPEWGIQNVSSATANHDSQAVGTARAMVYYKHKGVAIASHGDSSTSEGYVYEAINGASKERLPFILVVQDNGYGISVPKKDQTANRKASENFSGIKNLRIIHCNGKDVFDSMNAMTEAREFAIENRTPVIVHANCVRIGSHSNSDKHTLYRDENELKYVKEADPLMKFRRMLLRYKRLTEEELKEIEANAKKELSAANKKALAAPDPDPASIFDFVNPEPYHPQKYVDGTHKEEGEKKNLVTALNETLKAEFRHNPDTFLWGQDVANKDKGGVFNVSKGMQQEFGEERVFNAPIAEDYIVATANGMSRFDKKIRIVVEGAEFADYFWPAMEQYVECTHDYWRSNGKFSPNITLRLASGGFIGGGMYHSQNLEGTLTTLPGARIVYPSFADDAAGLLRTSMRSEGFTVFLEPKALYNSVEASTVIPDDFEVPFGKARIRRPGKDLSLITYGNTTLFSLNAAERLAKEGGWDVEVIDIRSLVPLDKDAIFESVKKTSKVLVVHEDKVFSGFGAEIAAMIGTEMFRYLDAPVQRVGSTFTPVGFNPILEKAVLPGEDRIYEAAKKLLEY</sequence>
<evidence type="ECO:0000313" key="7">
    <source>
        <dbReference type="EMBL" id="SBW06105.1"/>
    </source>
</evidence>
<protein>
    <recommendedName>
        <fullName evidence="3">3-methyl-2-oxobutanoate dehydrogenase (2-methylpropanoyl-transferring)</fullName>
        <ecNumber evidence="3">1.2.4.4</ecNumber>
    </recommendedName>
</protein>
<evidence type="ECO:0000256" key="4">
    <source>
        <dbReference type="ARBA" id="ARBA00023002"/>
    </source>
</evidence>
<gene>
    <name evidence="7" type="ORF">KL86DYS1_31286</name>
</gene>
<proteinExistence type="predicted"/>
<dbReference type="SUPFAM" id="SSF52518">
    <property type="entry name" value="Thiamin diphosphate-binding fold (THDP-binding)"/>
    <property type="match status" value="2"/>
</dbReference>
<dbReference type="EC" id="1.2.4.4" evidence="3"/>
<dbReference type="PANTHER" id="PTHR42980:SF1">
    <property type="entry name" value="2-OXOISOVALERATE DEHYDROGENASE SUBUNIT BETA, MITOCHONDRIAL"/>
    <property type="match status" value="1"/>
</dbReference>
<dbReference type="SMART" id="SM00861">
    <property type="entry name" value="Transket_pyr"/>
    <property type="match status" value="1"/>
</dbReference>
<dbReference type="GO" id="GO:0007584">
    <property type="term" value="P:response to nutrient"/>
    <property type="evidence" value="ECO:0007669"/>
    <property type="project" value="TreeGrafter"/>
</dbReference>
<dbReference type="InterPro" id="IPR005475">
    <property type="entry name" value="Transketolase-like_Pyr-bd"/>
</dbReference>
<dbReference type="CDD" id="cd02000">
    <property type="entry name" value="TPP_E1_PDC_ADC_BCADC"/>
    <property type="match status" value="1"/>
</dbReference>
<dbReference type="AlphaFoldDB" id="A0A212K3K1"/>
<dbReference type="InterPro" id="IPR029061">
    <property type="entry name" value="THDP-binding"/>
</dbReference>
<keyword evidence="5" id="KW-0786">Thiamine pyrophosphate</keyword>
<dbReference type="FunFam" id="3.40.50.920:FF:000001">
    <property type="entry name" value="Pyruvate dehydrogenase E1 beta subunit"/>
    <property type="match status" value="1"/>
</dbReference>
<organism evidence="7">
    <name type="scientific">uncultured Dysgonomonas sp</name>
    <dbReference type="NCBI Taxonomy" id="206096"/>
    <lineage>
        <taxon>Bacteria</taxon>
        <taxon>Pseudomonadati</taxon>
        <taxon>Bacteroidota</taxon>
        <taxon>Bacteroidia</taxon>
        <taxon>Bacteroidales</taxon>
        <taxon>Dysgonomonadaceae</taxon>
        <taxon>Dysgonomonas</taxon>
        <taxon>environmental samples</taxon>
    </lineage>
</organism>
<dbReference type="SUPFAM" id="SSF52922">
    <property type="entry name" value="TK C-terminal domain-like"/>
    <property type="match status" value="1"/>
</dbReference>
<dbReference type="GO" id="GO:0003863">
    <property type="term" value="F:branched-chain 2-oxo acid dehydrogenase activity"/>
    <property type="evidence" value="ECO:0007669"/>
    <property type="project" value="UniProtKB-EC"/>
</dbReference>
<dbReference type="Pfam" id="PF02779">
    <property type="entry name" value="Transket_pyr"/>
    <property type="match status" value="1"/>
</dbReference>
<evidence type="ECO:0000259" key="6">
    <source>
        <dbReference type="SMART" id="SM00861"/>
    </source>
</evidence>
<comment type="function">
    <text evidence="2">E1 component of the 2-oxoglutarate dehydrogenase (OGDH) complex which catalyzes the decarboxylation of 2-oxoglutarate, the first step in the conversion of 2-oxoglutarate to succinyl-CoA and CO(2).</text>
</comment>
<dbReference type="Pfam" id="PF00676">
    <property type="entry name" value="E1_dh"/>
    <property type="match status" value="1"/>
</dbReference>
<dbReference type="GO" id="GO:0009083">
    <property type="term" value="P:branched-chain amino acid catabolic process"/>
    <property type="evidence" value="ECO:0007669"/>
    <property type="project" value="TreeGrafter"/>
</dbReference>
<dbReference type="InterPro" id="IPR033248">
    <property type="entry name" value="Transketolase_C"/>
</dbReference>
<comment type="cofactor">
    <cofactor evidence="1">
        <name>thiamine diphosphate</name>
        <dbReference type="ChEBI" id="CHEBI:58937"/>
    </cofactor>
</comment>
<evidence type="ECO:0000256" key="2">
    <source>
        <dbReference type="ARBA" id="ARBA00003906"/>
    </source>
</evidence>
<dbReference type="PANTHER" id="PTHR42980">
    <property type="entry name" value="2-OXOISOVALERATE DEHYDROGENASE SUBUNIT BETA-RELATED"/>
    <property type="match status" value="1"/>
</dbReference>
<evidence type="ECO:0000256" key="1">
    <source>
        <dbReference type="ARBA" id="ARBA00001964"/>
    </source>
</evidence>
<evidence type="ECO:0000256" key="5">
    <source>
        <dbReference type="ARBA" id="ARBA00023052"/>
    </source>
</evidence>
<name>A0A212K3K1_9BACT</name>
<evidence type="ECO:0000256" key="3">
    <source>
        <dbReference type="ARBA" id="ARBA00012277"/>
    </source>
</evidence>
<feature type="domain" description="Transketolase-like pyrimidine-binding" evidence="6">
    <location>
        <begin position="349"/>
        <end position="528"/>
    </location>
</feature>